<evidence type="ECO:0000313" key="2">
    <source>
        <dbReference type="EMBL" id="JAH27572.1"/>
    </source>
</evidence>
<protein>
    <submittedName>
        <fullName evidence="2">Uncharacterized protein</fullName>
    </submittedName>
</protein>
<proteinExistence type="predicted"/>
<dbReference type="AlphaFoldDB" id="A0A0E9RFI0"/>
<evidence type="ECO:0000256" key="1">
    <source>
        <dbReference type="SAM" id="MobiDB-lite"/>
    </source>
</evidence>
<dbReference type="EMBL" id="GBXM01081005">
    <property type="protein sequence ID" value="JAH27572.1"/>
    <property type="molecule type" value="Transcribed_RNA"/>
</dbReference>
<reference evidence="2" key="1">
    <citation type="submission" date="2014-11" db="EMBL/GenBank/DDBJ databases">
        <authorList>
            <person name="Amaro Gonzalez C."/>
        </authorList>
    </citation>
    <scope>NUCLEOTIDE SEQUENCE</scope>
</reference>
<reference evidence="2" key="2">
    <citation type="journal article" date="2015" name="Fish Shellfish Immunol.">
        <title>Early steps in the European eel (Anguilla anguilla)-Vibrio vulnificus interaction in the gills: Role of the RtxA13 toxin.</title>
        <authorList>
            <person name="Callol A."/>
            <person name="Pajuelo D."/>
            <person name="Ebbesson L."/>
            <person name="Teles M."/>
            <person name="MacKenzie S."/>
            <person name="Amaro C."/>
        </authorList>
    </citation>
    <scope>NUCLEOTIDE SEQUENCE</scope>
</reference>
<feature type="region of interest" description="Disordered" evidence="1">
    <location>
        <begin position="1"/>
        <end position="42"/>
    </location>
</feature>
<feature type="compositionally biased region" description="Polar residues" evidence="1">
    <location>
        <begin position="32"/>
        <end position="42"/>
    </location>
</feature>
<sequence length="42" mass="4236">MANSTPTRTAAMASRHGAAQPLQTAQAAWGSTPVTSQSAHAN</sequence>
<organism evidence="2">
    <name type="scientific">Anguilla anguilla</name>
    <name type="common">European freshwater eel</name>
    <name type="synonym">Muraena anguilla</name>
    <dbReference type="NCBI Taxonomy" id="7936"/>
    <lineage>
        <taxon>Eukaryota</taxon>
        <taxon>Metazoa</taxon>
        <taxon>Chordata</taxon>
        <taxon>Craniata</taxon>
        <taxon>Vertebrata</taxon>
        <taxon>Euteleostomi</taxon>
        <taxon>Actinopterygii</taxon>
        <taxon>Neopterygii</taxon>
        <taxon>Teleostei</taxon>
        <taxon>Anguilliformes</taxon>
        <taxon>Anguillidae</taxon>
        <taxon>Anguilla</taxon>
    </lineage>
</organism>
<name>A0A0E9RFI0_ANGAN</name>
<accession>A0A0E9RFI0</accession>